<evidence type="ECO:0000313" key="11">
    <source>
        <dbReference type="EMBL" id="KEQ79739.1"/>
    </source>
</evidence>
<keyword evidence="6" id="KW-0508">mRNA splicing</keyword>
<dbReference type="InterPro" id="IPR027105">
    <property type="entry name" value="Prp31"/>
</dbReference>
<dbReference type="GeneID" id="40744542"/>
<dbReference type="HOGENOM" id="CLU_026337_2_0_1"/>
<dbReference type="GO" id="GO:0046540">
    <property type="term" value="C:U4/U6 x U5 tri-snRNP complex"/>
    <property type="evidence" value="ECO:0007669"/>
    <property type="project" value="InterPro"/>
</dbReference>
<evidence type="ECO:0000256" key="4">
    <source>
        <dbReference type="ARBA" id="ARBA00022728"/>
    </source>
</evidence>
<dbReference type="GO" id="GO:0071011">
    <property type="term" value="C:precatalytic spliceosome"/>
    <property type="evidence" value="ECO:0007669"/>
    <property type="project" value="TreeGrafter"/>
</dbReference>
<keyword evidence="4" id="KW-0747">Spliceosome</keyword>
<gene>
    <name evidence="11" type="ORF">M438DRAFT_305684</name>
</gene>
<dbReference type="OrthoDB" id="4771285at2759"/>
<evidence type="ECO:0000256" key="8">
    <source>
        <dbReference type="ARBA" id="ARBA00023274"/>
    </source>
</evidence>
<dbReference type="InterPro" id="IPR036070">
    <property type="entry name" value="Nop_dom_sf"/>
</dbReference>
<dbReference type="Proteomes" id="UP000030706">
    <property type="component" value="Unassembled WGS sequence"/>
</dbReference>
<feature type="region of interest" description="Disordered" evidence="9">
    <location>
        <begin position="389"/>
        <end position="422"/>
    </location>
</feature>
<evidence type="ECO:0000256" key="2">
    <source>
        <dbReference type="ARBA" id="ARBA00005572"/>
    </source>
</evidence>
<dbReference type="Gene3D" id="1.10.246.90">
    <property type="entry name" value="Nop domain"/>
    <property type="match status" value="1"/>
</dbReference>
<evidence type="ECO:0000256" key="7">
    <source>
        <dbReference type="ARBA" id="ARBA00023242"/>
    </source>
</evidence>
<dbReference type="Pfam" id="PF01798">
    <property type="entry name" value="Nop"/>
    <property type="match status" value="1"/>
</dbReference>
<dbReference type="InterPro" id="IPR019175">
    <property type="entry name" value="Prp31_C"/>
</dbReference>
<accession>A0A074X7L4</accession>
<comment type="similarity">
    <text evidence="2">Belongs to the PRP31 family.</text>
</comment>
<dbReference type="FunFam" id="1.10.287.4070:FF:000003">
    <property type="entry name" value="U4/U6 small nuclear ribonucleoprotein PRP31"/>
    <property type="match status" value="1"/>
</dbReference>
<dbReference type="STRING" id="1043002.A0A074X7L4"/>
<keyword evidence="7" id="KW-0539">Nucleus</keyword>
<keyword evidence="8" id="KW-0687">Ribonucleoprotein</keyword>
<dbReference type="GO" id="GO:0000244">
    <property type="term" value="P:spliceosomal tri-snRNP complex assembly"/>
    <property type="evidence" value="ECO:0007669"/>
    <property type="project" value="InterPro"/>
</dbReference>
<name>A0A074X7L4_AURPU</name>
<evidence type="ECO:0000256" key="3">
    <source>
        <dbReference type="ARBA" id="ARBA00022664"/>
    </source>
</evidence>
<protein>
    <submittedName>
        <fullName evidence="11">Nop domain-containing protein</fullName>
    </submittedName>
</protein>
<feature type="compositionally biased region" description="Acidic residues" evidence="9">
    <location>
        <begin position="8"/>
        <end position="25"/>
    </location>
</feature>
<dbReference type="InterPro" id="IPR042239">
    <property type="entry name" value="Nop_C"/>
</dbReference>
<feature type="region of interest" description="Disordered" evidence="9">
    <location>
        <begin position="550"/>
        <end position="604"/>
    </location>
</feature>
<dbReference type="RefSeq" id="XP_029755926.1">
    <property type="nucleotide sequence ID" value="XM_029902236.1"/>
</dbReference>
<proteinExistence type="inferred from homology"/>
<dbReference type="PANTHER" id="PTHR13904:SF0">
    <property type="entry name" value="U4_U6 SMALL NUCLEAR RIBONUCLEOPROTEIN PRP31"/>
    <property type="match status" value="1"/>
</dbReference>
<sequence length="604" mass="64584">MATVADELLNDFESDAEDENQESLEGDIMTHSILRPSDPSDAHGEGGMELDGDEEEPDDEEGDEAAPNGKIQETETEEEARARVEKMDLGAVGDVRSVANLMKTLQPVLEKIAHYQNLPSDQQTKNIGSIEDNPEYKLLTESNTLSTSIDGEVILVHKFIRDHYSTRFPELERLVQNPLDYAKTVAIIGNGPMEDVKSLSNSTDNPVGQSLRQVLDGPTMMVVTVEATTTRGVPLSDSELANVRRACDMILQLDKAKRTLTDYVQSRMNVFAPNLTVLIGSLTAAQLINFAGGIAGLAKTPSCNIPPLGSKKQTQTGFATNVGVRHQGFLYNSPLVREVPSDLKKQAMRIVSAKVVLAARMDRVHASPNGADGELLKEQCINRLDKLVEPAPNRGARALPAPDDKPSRKRGGRRARKAKEATAMTDLRKAQNRMAFGKEEAEIGYGTGDGTTGLGMIGAAQTGSIRTQQIDQRTRAKLSKKNPGWGGATPAPSGLASTFHGGFGSGTASVLRNSGLRTSGVGMGSGTSSIAFTPVQGLELVDPKVRDEMNRKRKADEDRWFKGGTFTQIGGSASSAPGAGASNGGFKVPALPPPGKKRDTGATK</sequence>
<keyword evidence="12" id="KW-1185">Reference proteome</keyword>
<evidence type="ECO:0000259" key="10">
    <source>
        <dbReference type="PROSITE" id="PS51358"/>
    </source>
</evidence>
<evidence type="ECO:0000256" key="9">
    <source>
        <dbReference type="SAM" id="MobiDB-lite"/>
    </source>
</evidence>
<feature type="region of interest" description="Disordered" evidence="9">
    <location>
        <begin position="1"/>
        <end position="81"/>
    </location>
</feature>
<dbReference type="Pfam" id="PF09785">
    <property type="entry name" value="Prp31_C"/>
    <property type="match status" value="1"/>
</dbReference>
<feature type="compositionally biased region" description="Low complexity" evidence="9">
    <location>
        <begin position="570"/>
        <end position="580"/>
    </location>
</feature>
<dbReference type="EMBL" id="KL585003">
    <property type="protein sequence ID" value="KEQ79739.1"/>
    <property type="molecule type" value="Genomic_DNA"/>
</dbReference>
<dbReference type="SUPFAM" id="SSF89124">
    <property type="entry name" value="Nop domain"/>
    <property type="match status" value="1"/>
</dbReference>
<reference evidence="11 12" key="1">
    <citation type="journal article" date="2014" name="BMC Genomics">
        <title>Genome sequencing of four Aureobasidium pullulans varieties: biotechnological potential, stress tolerance, and description of new species.</title>
        <authorList>
            <person name="Gostin Ar C."/>
            <person name="Ohm R.A."/>
            <person name="Kogej T."/>
            <person name="Sonjak S."/>
            <person name="Turk M."/>
            <person name="Zajc J."/>
            <person name="Zalar P."/>
            <person name="Grube M."/>
            <person name="Sun H."/>
            <person name="Han J."/>
            <person name="Sharma A."/>
            <person name="Chiniquy J."/>
            <person name="Ngan C.Y."/>
            <person name="Lipzen A."/>
            <person name="Barry K."/>
            <person name="Grigoriev I.V."/>
            <person name="Gunde-Cimerman N."/>
        </authorList>
    </citation>
    <scope>NUCLEOTIDE SEQUENCE [LARGE SCALE GENOMIC DNA]</scope>
    <source>
        <strain evidence="11 12">EXF-150</strain>
    </source>
</reference>
<dbReference type="SMART" id="SM00931">
    <property type="entry name" value="NOSIC"/>
    <property type="match status" value="1"/>
</dbReference>
<comment type="subcellular location">
    <subcellularLocation>
        <location evidence="1">Nucleus</location>
    </subcellularLocation>
</comment>
<keyword evidence="5" id="KW-0694">RNA-binding</keyword>
<dbReference type="GO" id="GO:0005687">
    <property type="term" value="C:U4 snRNP"/>
    <property type="evidence" value="ECO:0007669"/>
    <property type="project" value="TreeGrafter"/>
</dbReference>
<dbReference type="InterPro" id="IPR002687">
    <property type="entry name" value="Nop_dom"/>
</dbReference>
<evidence type="ECO:0000256" key="5">
    <source>
        <dbReference type="ARBA" id="ARBA00022884"/>
    </source>
</evidence>
<keyword evidence="3" id="KW-0507">mRNA processing</keyword>
<dbReference type="PANTHER" id="PTHR13904">
    <property type="entry name" value="PRE-MRNA SPLICING FACTOR PRP31"/>
    <property type="match status" value="1"/>
</dbReference>
<feature type="compositionally biased region" description="Acidic residues" evidence="9">
    <location>
        <begin position="48"/>
        <end position="64"/>
    </location>
</feature>
<organism evidence="11 12">
    <name type="scientific">Aureobasidium pullulans EXF-150</name>
    <dbReference type="NCBI Taxonomy" id="1043002"/>
    <lineage>
        <taxon>Eukaryota</taxon>
        <taxon>Fungi</taxon>
        <taxon>Dikarya</taxon>
        <taxon>Ascomycota</taxon>
        <taxon>Pezizomycotina</taxon>
        <taxon>Dothideomycetes</taxon>
        <taxon>Dothideomycetidae</taxon>
        <taxon>Dothideales</taxon>
        <taxon>Saccotheciaceae</taxon>
        <taxon>Aureobasidium</taxon>
    </lineage>
</organism>
<feature type="compositionally biased region" description="Basic and acidic residues" evidence="9">
    <location>
        <begin position="550"/>
        <end position="561"/>
    </location>
</feature>
<dbReference type="Gene3D" id="1.10.287.4070">
    <property type="match status" value="1"/>
</dbReference>
<dbReference type="InterPro" id="IPR012976">
    <property type="entry name" value="NOSIC"/>
</dbReference>
<dbReference type="GO" id="GO:0003723">
    <property type="term" value="F:RNA binding"/>
    <property type="evidence" value="ECO:0007669"/>
    <property type="project" value="UniProtKB-KW"/>
</dbReference>
<dbReference type="AlphaFoldDB" id="A0A074X7L4"/>
<feature type="compositionally biased region" description="Basic residues" evidence="9">
    <location>
        <begin position="407"/>
        <end position="417"/>
    </location>
</feature>
<evidence type="ECO:0000256" key="1">
    <source>
        <dbReference type="ARBA" id="ARBA00004123"/>
    </source>
</evidence>
<evidence type="ECO:0000313" key="12">
    <source>
        <dbReference type="Proteomes" id="UP000030706"/>
    </source>
</evidence>
<dbReference type="FunFam" id="1.10.246.90:FF:000002">
    <property type="entry name" value="U4/U6 small nuclear ribonucleoprotein Prp31"/>
    <property type="match status" value="1"/>
</dbReference>
<dbReference type="PROSITE" id="PS51358">
    <property type="entry name" value="NOP"/>
    <property type="match status" value="1"/>
</dbReference>
<feature type="domain" description="Nop" evidence="10">
    <location>
        <begin position="271"/>
        <end position="389"/>
    </location>
</feature>
<evidence type="ECO:0000256" key="6">
    <source>
        <dbReference type="ARBA" id="ARBA00023187"/>
    </source>
</evidence>